<feature type="compositionally biased region" description="Acidic residues" evidence="1">
    <location>
        <begin position="189"/>
        <end position="199"/>
    </location>
</feature>
<sequence length="351" mass="38146">MVASAPASDPSHVQLARRLEQLMSGHCVSSGAGPSLQLGPTQSASMPSNSQPRSATVGQNCSADAHQLPRIVFRDGNPTVDFGNLPSAIDSRQKPQSQADGKNGTGTLQKQSSDPITKLPRQELPWRVAAPAQSTGRSHCDGQADEDGRQLKKQKSLSEAESDRKPNLCLHDRALSFSYMAQQSNTNQGEDDAPMDQDDSGAQPRSLEYMRGFHSTPNSVRREGEAQASPPMLRCISADLLVPPRPKSPGPLPTPIPLETHMDAPKAILERLPPVVFVSSLASRDSIRLRRHTMHPLRMGPLTPKQHLKLVSLAAMKLVGVSHLQQCELIFAFNVDAHNRVQVFLLAQVDE</sequence>
<comment type="caution">
    <text evidence="2">The sequence shown here is derived from an EMBL/GenBank/DDBJ whole genome shotgun (WGS) entry which is preliminary data.</text>
</comment>
<feature type="compositionally biased region" description="Basic and acidic residues" evidence="1">
    <location>
        <begin position="138"/>
        <end position="168"/>
    </location>
</feature>
<dbReference type="AlphaFoldDB" id="A0AAW1PRM6"/>
<evidence type="ECO:0000313" key="2">
    <source>
        <dbReference type="EMBL" id="KAK9810758.1"/>
    </source>
</evidence>
<dbReference type="EMBL" id="JALJOQ010000014">
    <property type="protein sequence ID" value="KAK9810758.1"/>
    <property type="molecule type" value="Genomic_DNA"/>
</dbReference>
<name>A0AAW1PRM6_9CHLO</name>
<evidence type="ECO:0000256" key="1">
    <source>
        <dbReference type="SAM" id="MobiDB-lite"/>
    </source>
</evidence>
<gene>
    <name evidence="2" type="ORF">WJX73_005329</name>
</gene>
<accession>A0AAW1PRM6</accession>
<reference evidence="2 3" key="1">
    <citation type="journal article" date="2024" name="Nat. Commun.">
        <title>Phylogenomics reveals the evolutionary origins of lichenization in chlorophyte algae.</title>
        <authorList>
            <person name="Puginier C."/>
            <person name="Libourel C."/>
            <person name="Otte J."/>
            <person name="Skaloud P."/>
            <person name="Haon M."/>
            <person name="Grisel S."/>
            <person name="Petersen M."/>
            <person name="Berrin J.G."/>
            <person name="Delaux P.M."/>
            <person name="Dal Grande F."/>
            <person name="Keller J."/>
        </authorList>
    </citation>
    <scope>NUCLEOTIDE SEQUENCE [LARGE SCALE GENOMIC DNA]</scope>
    <source>
        <strain evidence="2 3">SAG 2036</strain>
    </source>
</reference>
<proteinExistence type="predicted"/>
<keyword evidence="3" id="KW-1185">Reference proteome</keyword>
<feature type="compositionally biased region" description="Polar residues" evidence="1">
    <location>
        <begin position="38"/>
        <end position="62"/>
    </location>
</feature>
<feature type="region of interest" description="Disordered" evidence="1">
    <location>
        <begin position="184"/>
        <end position="204"/>
    </location>
</feature>
<evidence type="ECO:0000313" key="3">
    <source>
        <dbReference type="Proteomes" id="UP001465755"/>
    </source>
</evidence>
<protein>
    <submittedName>
        <fullName evidence="2">Uncharacterized protein</fullName>
    </submittedName>
</protein>
<dbReference type="Proteomes" id="UP001465755">
    <property type="component" value="Unassembled WGS sequence"/>
</dbReference>
<feature type="region of interest" description="Disordered" evidence="1">
    <location>
        <begin position="26"/>
        <end position="168"/>
    </location>
</feature>
<feature type="compositionally biased region" description="Polar residues" evidence="1">
    <location>
        <begin position="94"/>
        <end position="115"/>
    </location>
</feature>
<organism evidence="2 3">
    <name type="scientific">Symbiochloris irregularis</name>
    <dbReference type="NCBI Taxonomy" id="706552"/>
    <lineage>
        <taxon>Eukaryota</taxon>
        <taxon>Viridiplantae</taxon>
        <taxon>Chlorophyta</taxon>
        <taxon>core chlorophytes</taxon>
        <taxon>Trebouxiophyceae</taxon>
        <taxon>Trebouxiales</taxon>
        <taxon>Trebouxiaceae</taxon>
        <taxon>Symbiochloris</taxon>
    </lineage>
</organism>